<organism evidence="4 5">
    <name type="scientific">Batrachochytrium salamandrivorans</name>
    <dbReference type="NCBI Taxonomy" id="1357716"/>
    <lineage>
        <taxon>Eukaryota</taxon>
        <taxon>Fungi</taxon>
        <taxon>Fungi incertae sedis</taxon>
        <taxon>Chytridiomycota</taxon>
        <taxon>Chytridiomycota incertae sedis</taxon>
        <taxon>Chytridiomycetes</taxon>
        <taxon>Rhizophydiales</taxon>
        <taxon>Rhizophydiales incertae sedis</taxon>
        <taxon>Batrachochytrium</taxon>
    </lineage>
</organism>
<dbReference type="Proteomes" id="UP001648503">
    <property type="component" value="Unassembled WGS sequence"/>
</dbReference>
<keyword evidence="1" id="KW-0479">Metal-binding</keyword>
<dbReference type="SMART" id="SM00054">
    <property type="entry name" value="EFh"/>
    <property type="match status" value="2"/>
</dbReference>
<dbReference type="PANTHER" id="PTHR46819:SF1">
    <property type="entry name" value="EF-HAND CALCIUM-BINDING DOMAIN-CONTAINING PROTEIN 7"/>
    <property type="match status" value="1"/>
</dbReference>
<dbReference type="SUPFAM" id="SSF47473">
    <property type="entry name" value="EF-hand"/>
    <property type="match status" value="1"/>
</dbReference>
<protein>
    <recommendedName>
        <fullName evidence="3">EF-hand domain-containing protein</fullName>
    </recommendedName>
</protein>
<evidence type="ECO:0000256" key="2">
    <source>
        <dbReference type="ARBA" id="ARBA00022737"/>
    </source>
</evidence>
<dbReference type="Pfam" id="PF13499">
    <property type="entry name" value="EF-hand_7"/>
    <property type="match status" value="1"/>
</dbReference>
<comment type="caution">
    <text evidence="4">The sequence shown here is derived from an EMBL/GenBank/DDBJ whole genome shotgun (WGS) entry which is preliminary data.</text>
</comment>
<evidence type="ECO:0000313" key="5">
    <source>
        <dbReference type="Proteomes" id="UP001648503"/>
    </source>
</evidence>
<evidence type="ECO:0000313" key="4">
    <source>
        <dbReference type="EMBL" id="KAH6594137.1"/>
    </source>
</evidence>
<proteinExistence type="predicted"/>
<keyword evidence="5" id="KW-1185">Reference proteome</keyword>
<dbReference type="InterPro" id="IPR002048">
    <property type="entry name" value="EF_hand_dom"/>
</dbReference>
<sequence>MSVVRPDLLDDEDSFTPQARQALTEIFTRFDKDGDGVFSQAEVDAFAIASNGSKFDSSTLEEIKEYFDVDSNGQLTLQGFLEMFQMQTLADTEETWKDLEKHGYDDQLHLKT</sequence>
<dbReference type="EMBL" id="JAFCIX010000339">
    <property type="protein sequence ID" value="KAH6594137.1"/>
    <property type="molecule type" value="Genomic_DNA"/>
</dbReference>
<dbReference type="PANTHER" id="PTHR46819">
    <property type="entry name" value="EF-HAND CALCIUM-BINDING DOMAIN-CONTAINING PROTEIN 7"/>
    <property type="match status" value="1"/>
</dbReference>
<keyword evidence="2" id="KW-0677">Repeat</keyword>
<accession>A0ABQ8F9X3</accession>
<name>A0ABQ8F9X3_9FUNG</name>
<feature type="domain" description="EF-hand" evidence="3">
    <location>
        <begin position="18"/>
        <end position="53"/>
    </location>
</feature>
<reference evidence="4 5" key="1">
    <citation type="submission" date="2021-02" db="EMBL/GenBank/DDBJ databases">
        <title>Variation within the Batrachochytrium salamandrivorans European outbreak.</title>
        <authorList>
            <person name="Kelly M."/>
            <person name="Pasmans F."/>
            <person name="Shea T.P."/>
            <person name="Munoz J.F."/>
            <person name="Carranza S."/>
            <person name="Cuomo C.A."/>
            <person name="Martel A."/>
        </authorList>
    </citation>
    <scope>NUCLEOTIDE SEQUENCE [LARGE SCALE GENOMIC DNA]</scope>
    <source>
        <strain evidence="4 5">AMFP18/2</strain>
    </source>
</reference>
<evidence type="ECO:0000259" key="3">
    <source>
        <dbReference type="PROSITE" id="PS50222"/>
    </source>
</evidence>
<evidence type="ECO:0000256" key="1">
    <source>
        <dbReference type="ARBA" id="ARBA00022723"/>
    </source>
</evidence>
<dbReference type="InterPro" id="IPR011992">
    <property type="entry name" value="EF-hand-dom_pair"/>
</dbReference>
<dbReference type="PROSITE" id="PS50222">
    <property type="entry name" value="EF_HAND_2"/>
    <property type="match status" value="1"/>
</dbReference>
<gene>
    <name evidence="4" type="ORF">BASA50_006834</name>
</gene>
<dbReference type="Gene3D" id="1.10.238.10">
    <property type="entry name" value="EF-hand"/>
    <property type="match status" value="1"/>
</dbReference>
<dbReference type="InterPro" id="IPR052266">
    <property type="entry name" value="Miro-EF-hand_domain"/>
</dbReference>